<protein>
    <submittedName>
        <fullName evidence="3">Spc7 domain-containing protein</fullName>
    </submittedName>
</protein>
<feature type="compositionally biased region" description="Low complexity" evidence="1">
    <location>
        <begin position="189"/>
        <end position="208"/>
    </location>
</feature>
<feature type="region of interest" description="Disordered" evidence="1">
    <location>
        <begin position="50"/>
        <end position="158"/>
    </location>
</feature>
<feature type="compositionally biased region" description="Low complexity" evidence="1">
    <location>
        <begin position="127"/>
        <end position="144"/>
    </location>
</feature>
<dbReference type="AlphaFoldDB" id="A0A7E4V3D3"/>
<sequence length="630" mass="68893">MKQTPKRSFFNRPKASHSSAKRSSMNRNANQSTIATEIVPDSMAVFPMASSSRAPLIDDDDLRESATPKPATPKRQKAAMLLDDGFESPIRQKPTPSRLRIDINEDSPQRPVKKPSSSFLRASGATSTPSSSFLQPGSSSSTSKASRDKHRRSRHLDFFQDVELPTTASSFAASSSMMTPKRQKTAVATPSSHFSSSKTSNSTFPTPNLDSLSLKTPKPRTEAPMTPQKAGTILAAESPPMEAFTSPELFKIDNSQHVEEVVQDSQGFNRSTSIQVSEELDFDDAGAELSSKGSSQTSFNSAEIEFADGPHHPGSDIDEREIEAEGVAVKMEEDGHHSLNLETDDIDFDAEYDAKPIPLKVKGHYNVLALSQLALEPDDGDVLHTVHPEIGGSWGSGWDCVDDASVRAFIAAKRPDLLEEFDSQTDKETKFLSRHISSQSSQPLQYTNAANAELVSSQTGLETVPVMRAAGSYHKNNTRKPIFMTIEDTLNAAYEVTEATSFEDVKNVEMADPEDENTGLSMLDALEDRPAIPDFDPEPVEETCKDTSDPLEDDEELDEAEAKLPTQSYAIRSTDIVDGFRHIQLIGGPTVLCNASRFINISQSLLVTKDTGFSMMHNGEEYLVGPRLAQ</sequence>
<feature type="region of interest" description="Disordered" evidence="1">
    <location>
        <begin position="531"/>
        <end position="555"/>
    </location>
</feature>
<feature type="region of interest" description="Disordered" evidence="1">
    <location>
        <begin position="173"/>
        <end position="225"/>
    </location>
</feature>
<organism evidence="2 3">
    <name type="scientific">Panagrellus redivivus</name>
    <name type="common">Microworm</name>
    <dbReference type="NCBI Taxonomy" id="6233"/>
    <lineage>
        <taxon>Eukaryota</taxon>
        <taxon>Metazoa</taxon>
        <taxon>Ecdysozoa</taxon>
        <taxon>Nematoda</taxon>
        <taxon>Chromadorea</taxon>
        <taxon>Rhabditida</taxon>
        <taxon>Tylenchina</taxon>
        <taxon>Panagrolaimomorpha</taxon>
        <taxon>Panagrolaimoidea</taxon>
        <taxon>Panagrolaimidae</taxon>
        <taxon>Panagrellus</taxon>
    </lineage>
</organism>
<evidence type="ECO:0000256" key="1">
    <source>
        <dbReference type="SAM" id="MobiDB-lite"/>
    </source>
</evidence>
<name>A0A7E4V3D3_PANRE</name>
<proteinExistence type="predicted"/>
<reference evidence="3" key="2">
    <citation type="submission" date="2020-10" db="UniProtKB">
        <authorList>
            <consortium name="WormBaseParasite"/>
        </authorList>
    </citation>
    <scope>IDENTIFICATION</scope>
</reference>
<keyword evidence="2" id="KW-1185">Reference proteome</keyword>
<feature type="compositionally biased region" description="Polar residues" evidence="1">
    <location>
        <begin position="115"/>
        <end position="126"/>
    </location>
</feature>
<reference evidence="2" key="1">
    <citation type="journal article" date="2013" name="Genetics">
        <title>The draft genome and transcriptome of Panagrellus redivivus are shaped by the harsh demands of a free-living lifestyle.</title>
        <authorList>
            <person name="Srinivasan J."/>
            <person name="Dillman A.R."/>
            <person name="Macchietto M.G."/>
            <person name="Heikkinen L."/>
            <person name="Lakso M."/>
            <person name="Fracchia K.M."/>
            <person name="Antoshechkin I."/>
            <person name="Mortazavi A."/>
            <person name="Wong G."/>
            <person name="Sternberg P.W."/>
        </authorList>
    </citation>
    <scope>NUCLEOTIDE SEQUENCE [LARGE SCALE GENOMIC DNA]</scope>
    <source>
        <strain evidence="2">MT8872</strain>
    </source>
</reference>
<dbReference type="Proteomes" id="UP000492821">
    <property type="component" value="Unassembled WGS sequence"/>
</dbReference>
<feature type="region of interest" description="Disordered" evidence="1">
    <location>
        <begin position="1"/>
        <end position="36"/>
    </location>
</feature>
<dbReference type="WBParaSite" id="Pan_g16121.t1">
    <property type="protein sequence ID" value="Pan_g16121.t1"/>
    <property type="gene ID" value="Pan_g16121"/>
</dbReference>
<feature type="compositionally biased region" description="Polar residues" evidence="1">
    <location>
        <begin position="16"/>
        <end position="35"/>
    </location>
</feature>
<evidence type="ECO:0000313" key="3">
    <source>
        <dbReference type="WBParaSite" id="Pan_g16121.t1"/>
    </source>
</evidence>
<evidence type="ECO:0000313" key="2">
    <source>
        <dbReference type="Proteomes" id="UP000492821"/>
    </source>
</evidence>
<accession>A0A7E4V3D3</accession>